<evidence type="ECO:0008006" key="4">
    <source>
        <dbReference type="Google" id="ProtNLM"/>
    </source>
</evidence>
<gene>
    <name evidence="2" type="ORF">EMO92_09770</name>
</gene>
<evidence type="ECO:0000313" key="2">
    <source>
        <dbReference type="EMBL" id="KAA8823583.1"/>
    </source>
</evidence>
<reference evidence="2 3" key="1">
    <citation type="journal article" date="2019" name="Syst. Appl. Microbiol.">
        <title>Characterization of Bifidobacterium species in feaces of the Egyptian fruit bat: Description of B. vespertilionis sp. nov. and B. rousetti sp. nov.</title>
        <authorList>
            <person name="Modesto M."/>
            <person name="Satti M."/>
            <person name="Watanabe K."/>
            <person name="Puglisi E."/>
            <person name="Morelli L."/>
            <person name="Huang C.-H."/>
            <person name="Liou J.-S."/>
            <person name="Miyashita M."/>
            <person name="Tamura T."/>
            <person name="Saito S."/>
            <person name="Mori K."/>
            <person name="Huang L."/>
            <person name="Sciavilla P."/>
            <person name="Sandri C."/>
            <person name="Spiezio C."/>
            <person name="Vitali F."/>
            <person name="Cavalieri D."/>
            <person name="Perpetuini G."/>
            <person name="Tofalo R."/>
            <person name="Bonetti A."/>
            <person name="Arita M."/>
            <person name="Mattarelli P."/>
        </authorList>
    </citation>
    <scope>NUCLEOTIDE SEQUENCE [LARGE SCALE GENOMIC DNA]</scope>
    <source>
        <strain evidence="2 3">RST19</strain>
    </source>
</reference>
<accession>A0A5J5E352</accession>
<dbReference type="Proteomes" id="UP000326251">
    <property type="component" value="Unassembled WGS sequence"/>
</dbReference>
<organism evidence="2 3">
    <name type="scientific">Bifidobacterium reuteri</name>
    <dbReference type="NCBI Taxonomy" id="983706"/>
    <lineage>
        <taxon>Bacteria</taxon>
        <taxon>Bacillati</taxon>
        <taxon>Actinomycetota</taxon>
        <taxon>Actinomycetes</taxon>
        <taxon>Bifidobacteriales</taxon>
        <taxon>Bifidobacteriaceae</taxon>
        <taxon>Bifidobacterium</taxon>
    </lineage>
</organism>
<dbReference type="CDD" id="cd06974">
    <property type="entry name" value="TerD_like"/>
    <property type="match status" value="1"/>
</dbReference>
<dbReference type="AlphaFoldDB" id="A0A5J5E352"/>
<dbReference type="Gene3D" id="2.60.60.30">
    <property type="entry name" value="sav2460 like domains"/>
    <property type="match status" value="1"/>
</dbReference>
<protein>
    <recommendedName>
        <fullName evidence="4">TerD family protein</fullName>
    </recommendedName>
</protein>
<feature type="compositionally biased region" description="Polar residues" evidence="1">
    <location>
        <begin position="516"/>
        <end position="528"/>
    </location>
</feature>
<dbReference type="EMBL" id="RZUG01000023">
    <property type="protein sequence ID" value="KAA8823583.1"/>
    <property type="molecule type" value="Genomic_DNA"/>
</dbReference>
<evidence type="ECO:0000256" key="1">
    <source>
        <dbReference type="SAM" id="MobiDB-lite"/>
    </source>
</evidence>
<evidence type="ECO:0000313" key="3">
    <source>
        <dbReference type="Proteomes" id="UP000326251"/>
    </source>
</evidence>
<proteinExistence type="predicted"/>
<comment type="caution">
    <text evidence="2">The sequence shown here is derived from an EMBL/GenBank/DDBJ whole genome shotgun (WGS) entry which is preliminary data.</text>
</comment>
<feature type="region of interest" description="Disordered" evidence="1">
    <location>
        <begin position="516"/>
        <end position="536"/>
    </location>
</feature>
<sequence length="834" mass="91454">MSGIEYSMQPLSDTGGDMVAPATFGGTRLPGKVEAERILIVRTNTVMVPVVPDEDSEGTRAGDGVVVAFLEEMRNLGYWVNEELLCRLRLANADSLARILDAARKAKGADVEYRPMYPNFPKQVAEASDLELWVNAVIHYIGRAELGMRIMPVYDVEKRAPLEETTTLTVLGAASDQSIAAYVTGIVSQGCPYSEADKESILLFKDFIRFDEVRLGVKENLVWFASTFKDRDLGHVFATVTDVLRYAVALSDGDITLATPSRINLSRPQRRQILGLLEQVAVRYRSADTLAADMAARQERWKRLAHALHAHEWRSDGVPAYPRATAILSAAQSGKLRSYESTVDRALAESDLDKAIAILGQRPGVYARNVMALLRRFPGQGERARILRGFGAIADQVSSPVLIQLWNLLHGPTSAQLPWKTIVVKAADRQKTAIISNRMTGPDDELAAIIEQALRGRHKGKFIELGERADDYTVPLNVRNASSGARQIGRGSHVHPKDDKNIVRMFMHWHDLAGNEGTTESGVANSSAPLPDTSDDEYLGNGRYRSTTVDLDLSAVYMDADFTRSSTVSYYNLRDTGAGVTHSGDITSAPHGAAEFIDVDRKAALAKGYRYVAPVVHSFSGQRFAQIPEVYAGIMFRDYGNAGEIFEPSTVEVKYDLGSDDVNSVPFLYDLLNNEIIWWNIAAHDDDFYRLNNVAANQNRIAIALKTLLLSRNMSVGCLARLSATVVRRVALDDDLRAALRDEMRFDGVCSEGTLPADADHVWALAGEGGDGAHDDAVDGAGDASADGSDARANHAAVRVHVHNEDRLILPTLRDEDVEHIDGWESEKVLGLLG</sequence>
<dbReference type="InterPro" id="IPR003325">
    <property type="entry name" value="TerD"/>
</dbReference>
<dbReference type="RefSeq" id="WP_150335949.1">
    <property type="nucleotide sequence ID" value="NZ_RZUG01000023.1"/>
</dbReference>
<name>A0A5J5E352_9BIFI</name>